<gene>
    <name evidence="1" type="ORF">DPMN_133806</name>
</gene>
<dbReference type="AlphaFoldDB" id="A0A9D4G0U6"/>
<reference evidence="1" key="1">
    <citation type="journal article" date="2019" name="bioRxiv">
        <title>The Genome of the Zebra Mussel, Dreissena polymorpha: A Resource for Invasive Species Research.</title>
        <authorList>
            <person name="McCartney M.A."/>
            <person name="Auch B."/>
            <person name="Kono T."/>
            <person name="Mallez S."/>
            <person name="Zhang Y."/>
            <person name="Obille A."/>
            <person name="Becker A."/>
            <person name="Abrahante J.E."/>
            <person name="Garbe J."/>
            <person name="Badalamenti J.P."/>
            <person name="Herman A."/>
            <person name="Mangelson H."/>
            <person name="Liachko I."/>
            <person name="Sullivan S."/>
            <person name="Sone E.D."/>
            <person name="Koren S."/>
            <person name="Silverstein K.A.T."/>
            <person name="Beckman K.B."/>
            <person name="Gohl D.M."/>
        </authorList>
    </citation>
    <scope>NUCLEOTIDE SEQUENCE</scope>
    <source>
        <strain evidence="1">Duluth1</strain>
        <tissue evidence="1">Whole animal</tissue>
    </source>
</reference>
<evidence type="ECO:0000313" key="1">
    <source>
        <dbReference type="EMBL" id="KAH3805502.1"/>
    </source>
</evidence>
<name>A0A9D4G0U6_DREPO</name>
<dbReference type="EMBL" id="JAIWYP010000006">
    <property type="protein sequence ID" value="KAH3805502.1"/>
    <property type="molecule type" value="Genomic_DNA"/>
</dbReference>
<evidence type="ECO:0000313" key="2">
    <source>
        <dbReference type="Proteomes" id="UP000828390"/>
    </source>
</evidence>
<keyword evidence="2" id="KW-1185">Reference proteome</keyword>
<sequence length="198" mass="22598">MFIETVPRKFRLKSQQPCWKKISCGGTESIAEKRAIHLIAEETNLDVTGDMIDEVIREQYHMYRMLRNITDTMLISEAEAEVIGNVIPMLISEAEVIGNVIPMLISEAEVIDNVISILICEAEYGATGKQNPHEPGDRAYNMITKGYFSIKENRNSHRDDIWGHSQYAMNKVKKRKITRKAGGEEVVEEVQEPEDEEE</sequence>
<proteinExistence type="predicted"/>
<comment type="caution">
    <text evidence="1">The sequence shown here is derived from an EMBL/GenBank/DDBJ whole genome shotgun (WGS) entry which is preliminary data.</text>
</comment>
<protein>
    <submittedName>
        <fullName evidence="1">Uncharacterized protein</fullName>
    </submittedName>
</protein>
<organism evidence="1 2">
    <name type="scientific">Dreissena polymorpha</name>
    <name type="common">Zebra mussel</name>
    <name type="synonym">Mytilus polymorpha</name>
    <dbReference type="NCBI Taxonomy" id="45954"/>
    <lineage>
        <taxon>Eukaryota</taxon>
        <taxon>Metazoa</taxon>
        <taxon>Spiralia</taxon>
        <taxon>Lophotrochozoa</taxon>
        <taxon>Mollusca</taxon>
        <taxon>Bivalvia</taxon>
        <taxon>Autobranchia</taxon>
        <taxon>Heteroconchia</taxon>
        <taxon>Euheterodonta</taxon>
        <taxon>Imparidentia</taxon>
        <taxon>Neoheterodontei</taxon>
        <taxon>Myida</taxon>
        <taxon>Dreissenoidea</taxon>
        <taxon>Dreissenidae</taxon>
        <taxon>Dreissena</taxon>
    </lineage>
</organism>
<dbReference type="Proteomes" id="UP000828390">
    <property type="component" value="Unassembled WGS sequence"/>
</dbReference>
<accession>A0A9D4G0U6</accession>
<reference evidence="1" key="2">
    <citation type="submission" date="2020-11" db="EMBL/GenBank/DDBJ databases">
        <authorList>
            <person name="McCartney M.A."/>
            <person name="Auch B."/>
            <person name="Kono T."/>
            <person name="Mallez S."/>
            <person name="Becker A."/>
            <person name="Gohl D.M."/>
            <person name="Silverstein K.A.T."/>
            <person name="Koren S."/>
            <person name="Bechman K.B."/>
            <person name="Herman A."/>
            <person name="Abrahante J.E."/>
            <person name="Garbe J."/>
        </authorList>
    </citation>
    <scope>NUCLEOTIDE SEQUENCE</scope>
    <source>
        <strain evidence="1">Duluth1</strain>
        <tissue evidence="1">Whole animal</tissue>
    </source>
</reference>